<evidence type="ECO:0000313" key="3">
    <source>
        <dbReference type="EMBL" id="GAA0943943.1"/>
    </source>
</evidence>
<reference evidence="3 4" key="1">
    <citation type="journal article" date="2019" name="Int. J. Syst. Evol. Microbiol.">
        <title>The Global Catalogue of Microorganisms (GCM) 10K type strain sequencing project: providing services to taxonomists for standard genome sequencing and annotation.</title>
        <authorList>
            <consortium name="The Broad Institute Genomics Platform"/>
            <consortium name="The Broad Institute Genome Sequencing Center for Infectious Disease"/>
            <person name="Wu L."/>
            <person name="Ma J."/>
        </authorList>
    </citation>
    <scope>NUCLEOTIDE SEQUENCE [LARGE SCALE GENOMIC DNA]</scope>
    <source>
        <strain evidence="3 4">JCM 10696</strain>
    </source>
</reference>
<evidence type="ECO:0008006" key="5">
    <source>
        <dbReference type="Google" id="ProtNLM"/>
    </source>
</evidence>
<feature type="transmembrane region" description="Helical" evidence="2">
    <location>
        <begin position="42"/>
        <end position="60"/>
    </location>
</feature>
<dbReference type="EMBL" id="BAAAHH010000004">
    <property type="protein sequence ID" value="GAA0943943.1"/>
    <property type="molecule type" value="Genomic_DNA"/>
</dbReference>
<sequence length="360" mass="38607">MPAPRPPLRRRIIPAVGLLLLAPVCAEYLIGYLDLMGRPLELLTGLLYLAPLYGTVAVLIREAARRTGRGWPTILLLGAAFGLIQAGLVDQSLFNPRFIDEPFWDEERLPTLLTGPGISVGHALGFITGHVIWSYAAPIAVVESCAPRLADRPWLGRIGLGVVTALYALAVLVFFHEHTKAFMATPAQLGTTAVLALALIVAAFTIPRGRIPRGRARRPGRVPPPWLVGVTGVLLLTTHHLLPAHWTGTALKALTLVVFGGLLLRWSRLAGWGRAHVLAAGGSALVANAALSFVVDPIGEVSYPVKYAANTAILLIVLILLAWARRQSANRSATARRPASPRPKDDTGSAKPKDSKVSSW</sequence>
<dbReference type="RefSeq" id="WP_344238412.1">
    <property type="nucleotide sequence ID" value="NZ_BAAAHH010000004.1"/>
</dbReference>
<proteinExistence type="predicted"/>
<gene>
    <name evidence="3" type="ORF">GCM10009550_16350</name>
</gene>
<feature type="transmembrane region" description="Helical" evidence="2">
    <location>
        <begin position="248"/>
        <end position="265"/>
    </location>
</feature>
<keyword evidence="4" id="KW-1185">Reference proteome</keyword>
<feature type="compositionally biased region" description="Basic and acidic residues" evidence="1">
    <location>
        <begin position="342"/>
        <end position="360"/>
    </location>
</feature>
<keyword evidence="2" id="KW-0472">Membrane</keyword>
<dbReference type="Proteomes" id="UP001500665">
    <property type="component" value="Unassembled WGS sequence"/>
</dbReference>
<keyword evidence="2" id="KW-1133">Transmembrane helix</keyword>
<name>A0ABN1QLR1_9ACTN</name>
<comment type="caution">
    <text evidence="3">The sequence shown here is derived from an EMBL/GenBank/DDBJ whole genome shotgun (WGS) entry which is preliminary data.</text>
</comment>
<accession>A0ABN1QLR1</accession>
<protein>
    <recommendedName>
        <fullName evidence="5">Integral membrane protein</fullName>
    </recommendedName>
</protein>
<feature type="transmembrane region" description="Helical" evidence="2">
    <location>
        <begin position="72"/>
        <end position="89"/>
    </location>
</feature>
<organism evidence="3 4">
    <name type="scientific">Actinocorallia libanotica</name>
    <dbReference type="NCBI Taxonomy" id="46162"/>
    <lineage>
        <taxon>Bacteria</taxon>
        <taxon>Bacillati</taxon>
        <taxon>Actinomycetota</taxon>
        <taxon>Actinomycetes</taxon>
        <taxon>Streptosporangiales</taxon>
        <taxon>Thermomonosporaceae</taxon>
        <taxon>Actinocorallia</taxon>
    </lineage>
</organism>
<feature type="transmembrane region" description="Helical" evidence="2">
    <location>
        <begin position="307"/>
        <end position="324"/>
    </location>
</feature>
<feature type="transmembrane region" description="Helical" evidence="2">
    <location>
        <begin position="120"/>
        <end position="142"/>
    </location>
</feature>
<feature type="transmembrane region" description="Helical" evidence="2">
    <location>
        <begin position="187"/>
        <end position="206"/>
    </location>
</feature>
<evidence type="ECO:0000256" key="1">
    <source>
        <dbReference type="SAM" id="MobiDB-lite"/>
    </source>
</evidence>
<evidence type="ECO:0000256" key="2">
    <source>
        <dbReference type="SAM" id="Phobius"/>
    </source>
</evidence>
<feature type="region of interest" description="Disordered" evidence="1">
    <location>
        <begin position="330"/>
        <end position="360"/>
    </location>
</feature>
<feature type="transmembrane region" description="Helical" evidence="2">
    <location>
        <begin position="277"/>
        <end position="295"/>
    </location>
</feature>
<feature type="transmembrane region" description="Helical" evidence="2">
    <location>
        <begin position="154"/>
        <end position="175"/>
    </location>
</feature>
<keyword evidence="2" id="KW-0812">Transmembrane</keyword>
<evidence type="ECO:0000313" key="4">
    <source>
        <dbReference type="Proteomes" id="UP001500665"/>
    </source>
</evidence>
<feature type="transmembrane region" description="Helical" evidence="2">
    <location>
        <begin position="226"/>
        <end position="242"/>
    </location>
</feature>